<sequence>MSKNIALDGLKMNERLTKFFLVYCGAGLLVLTVIVTVAVPTVLGFEVGGVGNEAYLEKMRRIREIRGFVPLSIGDTEFMESKVRNTLKYTDVLYGRFVDSESDLHIFITYWSPGRESPRSVAFHTPDNCWVKSGWKSIRVDDWKVPNDAQTSINSLEYRVFEKSGDSREAYFGQFLGGEKVDFGSSVPSNLSMLTELLHARGWVWRKQSQIFIRFDRREVVLAGHDELLINEVLGILFPVL</sequence>
<keyword evidence="3" id="KW-1185">Reference proteome</keyword>
<keyword evidence="1" id="KW-1133">Transmembrane helix</keyword>
<accession>A0ABZ1CB89</accession>
<organism evidence="2 3">
    <name type="scientific">Actomonas aquatica</name>
    <dbReference type="NCBI Taxonomy" id="2866162"/>
    <lineage>
        <taxon>Bacteria</taxon>
        <taxon>Pseudomonadati</taxon>
        <taxon>Verrucomicrobiota</taxon>
        <taxon>Opitutia</taxon>
        <taxon>Opitutales</taxon>
        <taxon>Opitutaceae</taxon>
        <taxon>Actomonas</taxon>
    </lineage>
</organism>
<dbReference type="EMBL" id="CP139781">
    <property type="protein sequence ID" value="WRQ88582.1"/>
    <property type="molecule type" value="Genomic_DNA"/>
</dbReference>
<name>A0ABZ1CB89_9BACT</name>
<keyword evidence="1" id="KW-0812">Transmembrane</keyword>
<dbReference type="Proteomes" id="UP000738431">
    <property type="component" value="Chromosome"/>
</dbReference>
<keyword evidence="1" id="KW-0472">Membrane</keyword>
<evidence type="ECO:0000313" key="3">
    <source>
        <dbReference type="Proteomes" id="UP000738431"/>
    </source>
</evidence>
<feature type="transmembrane region" description="Helical" evidence="1">
    <location>
        <begin position="20"/>
        <end position="43"/>
    </location>
</feature>
<evidence type="ECO:0000313" key="2">
    <source>
        <dbReference type="EMBL" id="WRQ88582.1"/>
    </source>
</evidence>
<protein>
    <recommendedName>
        <fullName evidence="4">Methanolan biosynthesis EpsI domain-containing protein</fullName>
    </recommendedName>
</protein>
<proteinExistence type="predicted"/>
<reference evidence="2 3" key="1">
    <citation type="submission" date="2023-12" db="EMBL/GenBank/DDBJ databases">
        <title>Description of an unclassified Opitutus bacterium of Verrucomicrobiota.</title>
        <authorList>
            <person name="Zhang D.-F."/>
        </authorList>
    </citation>
    <scope>NUCLEOTIDE SEQUENCE [LARGE SCALE GENOMIC DNA]</scope>
    <source>
        <strain evidence="2 3">WL0086</strain>
    </source>
</reference>
<gene>
    <name evidence="2" type="ORF">K1X11_004145</name>
</gene>
<evidence type="ECO:0008006" key="4">
    <source>
        <dbReference type="Google" id="ProtNLM"/>
    </source>
</evidence>
<evidence type="ECO:0000256" key="1">
    <source>
        <dbReference type="SAM" id="Phobius"/>
    </source>
</evidence>
<dbReference type="RefSeq" id="WP_221033317.1">
    <property type="nucleotide sequence ID" value="NZ_CP139781.1"/>
</dbReference>